<sequence length="162" mass="18703">MIVVNKDNIVSGNTVLQPEYVPYLEEKEKEDLKRKAKEKKLRQKRLKGKIKTIRNISLAFTVGVLLVGRYCVIYNMQQQLNSINKNINQVNRDNENLKVDLVKYNNIQYIEDSAINKLHMIAPDKGTAVQADLDKEVIKSSDKKSENQVPKGVWNKITKMLF</sequence>
<evidence type="ECO:0000256" key="1">
    <source>
        <dbReference type="SAM" id="Coils"/>
    </source>
</evidence>
<keyword evidence="2" id="KW-1133">Transmembrane helix</keyword>
<keyword evidence="1" id="KW-0175">Coiled coil</keyword>
<proteinExistence type="predicted"/>
<keyword evidence="2" id="KW-0472">Membrane</keyword>
<name>A0A7Y0HL03_9CLOT</name>
<evidence type="ECO:0000313" key="4">
    <source>
        <dbReference type="Proteomes" id="UP000537131"/>
    </source>
</evidence>
<feature type="coiled-coil region" evidence="1">
    <location>
        <begin position="73"/>
        <end position="107"/>
    </location>
</feature>
<comment type="caution">
    <text evidence="3">The sequence shown here is derived from an EMBL/GenBank/DDBJ whole genome shotgun (WGS) entry which is preliminary data.</text>
</comment>
<dbReference type="AlphaFoldDB" id="A0A7Y0HL03"/>
<gene>
    <name evidence="3" type="ORF">HBE96_01650</name>
</gene>
<evidence type="ECO:0008006" key="5">
    <source>
        <dbReference type="Google" id="ProtNLM"/>
    </source>
</evidence>
<dbReference type="Proteomes" id="UP000537131">
    <property type="component" value="Unassembled WGS sequence"/>
</dbReference>
<accession>A0A7Y0HL03</accession>
<keyword evidence="2" id="KW-0812">Transmembrane</keyword>
<reference evidence="3 4" key="1">
    <citation type="submission" date="2020-06" db="EMBL/GenBank/DDBJ databases">
        <title>Complete Genome Sequence of Clostridium muelleri sp. nov. P21T, an Acid-Alcohol Producing Acetogen Isolated from Old Hay.</title>
        <authorList>
            <person name="Duncan K.E."/>
            <person name="Tanner R.S."/>
        </authorList>
    </citation>
    <scope>NUCLEOTIDE SEQUENCE [LARGE SCALE GENOMIC DNA]</scope>
    <source>
        <strain evidence="3 4">P21</strain>
    </source>
</reference>
<evidence type="ECO:0000313" key="3">
    <source>
        <dbReference type="EMBL" id="NMM61424.1"/>
    </source>
</evidence>
<organism evidence="3 4">
    <name type="scientific">Clostridium muellerianum</name>
    <dbReference type="NCBI Taxonomy" id="2716538"/>
    <lineage>
        <taxon>Bacteria</taxon>
        <taxon>Bacillati</taxon>
        <taxon>Bacillota</taxon>
        <taxon>Clostridia</taxon>
        <taxon>Eubacteriales</taxon>
        <taxon>Clostridiaceae</taxon>
        <taxon>Clostridium</taxon>
    </lineage>
</organism>
<dbReference type="EMBL" id="JABBNI010000004">
    <property type="protein sequence ID" value="NMM61424.1"/>
    <property type="molecule type" value="Genomic_DNA"/>
</dbReference>
<evidence type="ECO:0000256" key="2">
    <source>
        <dbReference type="SAM" id="Phobius"/>
    </source>
</evidence>
<dbReference type="RefSeq" id="WP_169296032.1">
    <property type="nucleotide sequence ID" value="NZ_JABBNI010000004.1"/>
</dbReference>
<keyword evidence="4" id="KW-1185">Reference proteome</keyword>
<feature type="transmembrane region" description="Helical" evidence="2">
    <location>
        <begin position="52"/>
        <end position="76"/>
    </location>
</feature>
<protein>
    <recommendedName>
        <fullName evidence="5">Cell division protein FtsL</fullName>
    </recommendedName>
</protein>